<name>A0A4D9D360_9STRA</name>
<dbReference type="Proteomes" id="UP000355283">
    <property type="component" value="Unassembled WGS sequence"/>
</dbReference>
<feature type="transmembrane region" description="Helical" evidence="6">
    <location>
        <begin position="61"/>
        <end position="79"/>
    </location>
</feature>
<dbReference type="OrthoDB" id="5620at2759"/>
<dbReference type="Gene3D" id="1.10.10.1740">
    <property type="entry name" value="Transmembrane protein 14-like"/>
    <property type="match status" value="1"/>
</dbReference>
<dbReference type="InterPro" id="IPR044890">
    <property type="entry name" value="TMEM14_sf"/>
</dbReference>
<dbReference type="PANTHER" id="PTHR12668">
    <property type="entry name" value="TRANSMEMBRANE PROTEIN 14, 15"/>
    <property type="match status" value="1"/>
</dbReference>
<protein>
    <recommendedName>
        <fullName evidence="9">Transmembrane protein 14C</fullName>
    </recommendedName>
</protein>
<dbReference type="AlphaFoldDB" id="A0A4D9D360"/>
<keyword evidence="3 6" id="KW-0812">Transmembrane</keyword>
<sequence length="119" mass="12434">MYSFCITIPYSGIVALGGIIGYVKAGSLPSLLAGLGLGSGLAMLGYGELQEYKKTQTVTRKWTLLSLLVSGGMTIAMGLKCAKTNGSLAPAIFASTSGLVSVFLMYRVVVPVPPKKDKK</sequence>
<proteinExistence type="inferred from homology"/>
<comment type="subcellular location">
    <subcellularLocation>
        <location evidence="1">Membrane</location>
    </subcellularLocation>
</comment>
<comment type="caution">
    <text evidence="7">The sequence shown here is derived from an EMBL/GenBank/DDBJ whole genome shotgun (WGS) entry which is preliminary data.</text>
</comment>
<evidence type="ECO:0000256" key="3">
    <source>
        <dbReference type="ARBA" id="ARBA00022692"/>
    </source>
</evidence>
<organism evidence="7 8">
    <name type="scientific">Nannochloropsis salina CCMP1776</name>
    <dbReference type="NCBI Taxonomy" id="1027361"/>
    <lineage>
        <taxon>Eukaryota</taxon>
        <taxon>Sar</taxon>
        <taxon>Stramenopiles</taxon>
        <taxon>Ochrophyta</taxon>
        <taxon>Eustigmatophyceae</taxon>
        <taxon>Eustigmatales</taxon>
        <taxon>Monodopsidaceae</taxon>
        <taxon>Microchloropsis</taxon>
        <taxon>Microchloropsis salina</taxon>
    </lineage>
</organism>
<evidence type="ECO:0008006" key="9">
    <source>
        <dbReference type="Google" id="ProtNLM"/>
    </source>
</evidence>
<feature type="transmembrane region" description="Helical" evidence="6">
    <location>
        <begin position="31"/>
        <end position="49"/>
    </location>
</feature>
<evidence type="ECO:0000313" key="7">
    <source>
        <dbReference type="EMBL" id="TFJ85972.1"/>
    </source>
</evidence>
<gene>
    <name evidence="7" type="ORF">NSK_002792</name>
</gene>
<dbReference type="InterPro" id="IPR005349">
    <property type="entry name" value="TMEM14"/>
</dbReference>
<evidence type="ECO:0000256" key="5">
    <source>
        <dbReference type="ARBA" id="ARBA00023136"/>
    </source>
</evidence>
<keyword evidence="8" id="KW-1185">Reference proteome</keyword>
<evidence type="ECO:0000256" key="4">
    <source>
        <dbReference type="ARBA" id="ARBA00022989"/>
    </source>
</evidence>
<dbReference type="PANTHER" id="PTHR12668:SF43">
    <property type="entry name" value="TRANSMEMBRANE PROTEIN 14 HOMOLOG"/>
    <property type="match status" value="1"/>
</dbReference>
<dbReference type="GO" id="GO:0016020">
    <property type="term" value="C:membrane"/>
    <property type="evidence" value="ECO:0007669"/>
    <property type="project" value="UniProtKB-SubCell"/>
</dbReference>
<comment type="similarity">
    <text evidence="2">Belongs to the TMEM14 family.</text>
</comment>
<accession>A0A4D9D360</accession>
<feature type="transmembrane region" description="Helical" evidence="6">
    <location>
        <begin position="91"/>
        <end position="110"/>
    </location>
</feature>
<evidence type="ECO:0000256" key="2">
    <source>
        <dbReference type="ARBA" id="ARBA00007590"/>
    </source>
</evidence>
<evidence type="ECO:0000313" key="8">
    <source>
        <dbReference type="Proteomes" id="UP000355283"/>
    </source>
</evidence>
<keyword evidence="4 6" id="KW-1133">Transmembrane helix</keyword>
<keyword evidence="5 6" id="KW-0472">Membrane</keyword>
<evidence type="ECO:0000256" key="1">
    <source>
        <dbReference type="ARBA" id="ARBA00004370"/>
    </source>
</evidence>
<evidence type="ECO:0000256" key="6">
    <source>
        <dbReference type="SAM" id="Phobius"/>
    </source>
</evidence>
<dbReference type="EMBL" id="SDOX01000010">
    <property type="protein sequence ID" value="TFJ85972.1"/>
    <property type="molecule type" value="Genomic_DNA"/>
</dbReference>
<feature type="transmembrane region" description="Helical" evidence="6">
    <location>
        <begin position="7"/>
        <end position="25"/>
    </location>
</feature>
<reference evidence="7 8" key="1">
    <citation type="submission" date="2019-01" db="EMBL/GenBank/DDBJ databases">
        <title>Nuclear Genome Assembly of the Microalgal Biofuel strain Nannochloropsis salina CCMP1776.</title>
        <authorList>
            <person name="Hovde B."/>
        </authorList>
    </citation>
    <scope>NUCLEOTIDE SEQUENCE [LARGE SCALE GENOMIC DNA]</scope>
    <source>
        <strain evidence="7 8">CCMP1776</strain>
    </source>
</reference>
<dbReference type="Pfam" id="PF03647">
    <property type="entry name" value="Tmemb_14"/>
    <property type="match status" value="1"/>
</dbReference>